<dbReference type="InParanoid" id="J4IAY5"/>
<dbReference type="GO" id="GO:0007165">
    <property type="term" value="P:signal transduction"/>
    <property type="evidence" value="ECO:0007669"/>
    <property type="project" value="TreeGrafter"/>
</dbReference>
<keyword evidence="4" id="KW-1185">Reference proteome</keyword>
<evidence type="ECO:0000259" key="2">
    <source>
        <dbReference type="PROSITE" id="PS50011"/>
    </source>
</evidence>
<dbReference type="EMBL" id="HE797125">
    <property type="protein sequence ID" value="CCM03721.1"/>
    <property type="molecule type" value="Genomic_DNA"/>
</dbReference>
<dbReference type="PROSITE" id="PS50011">
    <property type="entry name" value="PROTEIN_KINASE_DOM"/>
    <property type="match status" value="1"/>
</dbReference>
<dbReference type="InterPro" id="IPR052751">
    <property type="entry name" value="Plant_MAPKKK"/>
</dbReference>
<feature type="compositionally biased region" description="Polar residues" evidence="1">
    <location>
        <begin position="1"/>
        <end position="11"/>
    </location>
</feature>
<dbReference type="PANTHER" id="PTHR48011:SF4">
    <property type="entry name" value="MITOGEN-ACTIVATED PROTEIN KINASE KINASE KINASE 19"/>
    <property type="match status" value="1"/>
</dbReference>
<evidence type="ECO:0000313" key="3">
    <source>
        <dbReference type="EMBL" id="CCM03721.1"/>
    </source>
</evidence>
<feature type="domain" description="Protein kinase" evidence="2">
    <location>
        <begin position="1"/>
        <end position="297"/>
    </location>
</feature>
<dbReference type="Pfam" id="PF17667">
    <property type="entry name" value="Pkinase_fungal"/>
    <property type="match status" value="1"/>
</dbReference>
<sequence>MTDDTSQSSCPSDMRSGSGSKQGSSLSGAKHGSNTAPKGDAGHHRGDDGLCEVVQHRRYYQYDPRAHYRIVFKEVCTALHQEISLCAIFDYLSQTALVLRFLHEAGWVHRDLSTGNILVLNGRVRLADFEYAKRLDEACPSHDIRTGTADFMSVEVDGQNYFFKLRESKDAAIETDDLLDTINKLHRSSTATGPRIEPAIVIFRYNPLHDFESLWWISVYFVFNKRIKSIDGAPPQPHDYRQQRSFATGVFYSLPARQNALRVPDTFDAAKMSLSPDLDIFGRCISVLRTRIVNRYFDIEKDLWNIPGRTAAGRVPLDFIKILSAIGRIPVQYLIGPLPDPDENAIKEPAEAAVPATDSITNPADVELPKPTSGGSKAHGTRRGGVEKYRGKTEPILHPLQEPPNGQKRFGARNMRVEGLKHPMRTRSQAKQSAGEAQRQ</sequence>
<dbReference type="GO" id="GO:0005524">
    <property type="term" value="F:ATP binding"/>
    <property type="evidence" value="ECO:0007669"/>
    <property type="project" value="InterPro"/>
</dbReference>
<dbReference type="AlphaFoldDB" id="J4IAY5"/>
<evidence type="ECO:0000313" key="4">
    <source>
        <dbReference type="Proteomes" id="UP000006352"/>
    </source>
</evidence>
<feature type="compositionally biased region" description="Basic and acidic residues" evidence="1">
    <location>
        <begin position="384"/>
        <end position="395"/>
    </location>
</feature>
<dbReference type="SUPFAM" id="SSF56112">
    <property type="entry name" value="Protein kinase-like (PK-like)"/>
    <property type="match status" value="1"/>
</dbReference>
<dbReference type="OrthoDB" id="2803898at2759"/>
<proteinExistence type="predicted"/>
<dbReference type="PANTHER" id="PTHR48011">
    <property type="entry name" value="CCR4-NOT TRANSCRIPTIONAL COMPLEX SUBUNIT CAF120-RELATED"/>
    <property type="match status" value="1"/>
</dbReference>
<dbReference type="InterPro" id="IPR040976">
    <property type="entry name" value="Pkinase_fungal"/>
</dbReference>
<dbReference type="InterPro" id="IPR011009">
    <property type="entry name" value="Kinase-like_dom_sf"/>
</dbReference>
<feature type="region of interest" description="Disordered" evidence="1">
    <location>
        <begin position="1"/>
        <end position="47"/>
    </location>
</feature>
<feature type="region of interest" description="Disordered" evidence="1">
    <location>
        <begin position="359"/>
        <end position="440"/>
    </location>
</feature>
<dbReference type="HOGENOM" id="CLU_657268_0_0_1"/>
<dbReference type="RefSeq" id="XP_012183004.1">
    <property type="nucleotide sequence ID" value="XM_012327614.1"/>
</dbReference>
<feature type="compositionally biased region" description="Low complexity" evidence="1">
    <location>
        <begin position="16"/>
        <end position="28"/>
    </location>
</feature>
<dbReference type="Proteomes" id="UP000006352">
    <property type="component" value="Unassembled WGS sequence"/>
</dbReference>
<evidence type="ECO:0000256" key="1">
    <source>
        <dbReference type="SAM" id="MobiDB-lite"/>
    </source>
</evidence>
<dbReference type="GeneID" id="24098632"/>
<gene>
    <name evidence="3" type="ORF">FIBRA_05867</name>
</gene>
<organism evidence="3 4">
    <name type="scientific">Fibroporia radiculosa</name>
    <dbReference type="NCBI Taxonomy" id="599839"/>
    <lineage>
        <taxon>Eukaryota</taxon>
        <taxon>Fungi</taxon>
        <taxon>Dikarya</taxon>
        <taxon>Basidiomycota</taxon>
        <taxon>Agaricomycotina</taxon>
        <taxon>Agaricomycetes</taxon>
        <taxon>Polyporales</taxon>
        <taxon>Fibroporiaceae</taxon>
        <taxon>Fibroporia</taxon>
    </lineage>
</organism>
<protein>
    <recommendedName>
        <fullName evidence="2">Protein kinase domain-containing protein</fullName>
    </recommendedName>
</protein>
<dbReference type="STRING" id="599839.J4IAY5"/>
<reference evidence="3 4" key="1">
    <citation type="journal article" date="2012" name="Appl. Environ. Microbiol.">
        <title>Short-read sequencing for genomic analysis of the brown rot fungus Fibroporia radiculosa.</title>
        <authorList>
            <person name="Tang J.D."/>
            <person name="Perkins A.D."/>
            <person name="Sonstegard T.S."/>
            <person name="Schroeder S.G."/>
            <person name="Burgess S.C."/>
            <person name="Diehl S.V."/>
        </authorList>
    </citation>
    <scope>NUCLEOTIDE SEQUENCE [LARGE SCALE GENOMIC DNA]</scope>
    <source>
        <strain evidence="3 4">TFFH 294</strain>
    </source>
</reference>
<dbReference type="GO" id="GO:0004672">
    <property type="term" value="F:protein kinase activity"/>
    <property type="evidence" value="ECO:0007669"/>
    <property type="project" value="InterPro"/>
</dbReference>
<dbReference type="InterPro" id="IPR000719">
    <property type="entry name" value="Prot_kinase_dom"/>
</dbReference>
<name>J4IAY5_9APHY</name>
<dbReference type="Gene3D" id="1.10.510.10">
    <property type="entry name" value="Transferase(Phosphotransferase) domain 1"/>
    <property type="match status" value="1"/>
</dbReference>
<accession>J4IAY5</accession>